<dbReference type="GO" id="GO:0051213">
    <property type="term" value="F:dioxygenase activity"/>
    <property type="evidence" value="ECO:0007669"/>
    <property type="project" value="UniProtKB-KW"/>
</dbReference>
<dbReference type="HOGENOM" id="CLU_1276392_0_0_6"/>
<dbReference type="InterPro" id="IPR050383">
    <property type="entry name" value="GlyoxalaseI/FosfomycinResist"/>
</dbReference>
<dbReference type="PANTHER" id="PTHR21366:SF14">
    <property type="entry name" value="GLYOXALASE DOMAIN-CONTAINING PROTEIN 5"/>
    <property type="match status" value="1"/>
</dbReference>
<dbReference type="Pfam" id="PF00903">
    <property type="entry name" value="Glyoxalase"/>
    <property type="match status" value="1"/>
</dbReference>
<dbReference type="EMBL" id="CP002771">
    <property type="protein sequence ID" value="AEF55440.1"/>
    <property type="molecule type" value="Genomic_DNA"/>
</dbReference>
<dbReference type="InterPro" id="IPR029068">
    <property type="entry name" value="Glyas_Bleomycin-R_OHBP_Dase"/>
</dbReference>
<dbReference type="PROSITE" id="PS51819">
    <property type="entry name" value="VOC"/>
    <property type="match status" value="1"/>
</dbReference>
<dbReference type="KEGG" id="mpc:Mar181_2406"/>
<dbReference type="Gene3D" id="3.10.180.10">
    <property type="entry name" value="2,3-Dihydroxybiphenyl 1,2-Dioxygenase, domain 1"/>
    <property type="match status" value="1"/>
</dbReference>
<evidence type="ECO:0000313" key="3">
    <source>
        <dbReference type="Proteomes" id="UP000009230"/>
    </source>
</evidence>
<dbReference type="PANTHER" id="PTHR21366">
    <property type="entry name" value="GLYOXALASE FAMILY PROTEIN"/>
    <property type="match status" value="1"/>
</dbReference>
<reference evidence="2 3" key="1">
    <citation type="journal article" date="2012" name="Stand. Genomic Sci.">
        <title>Complete genome sequence of Marinomonas posidonica type strain (IVIA-Po-181(T)).</title>
        <authorList>
            <person name="Lucas-Elio P."/>
            <person name="Goodwin L."/>
            <person name="Woyke T."/>
            <person name="Pitluck S."/>
            <person name="Nolan M."/>
            <person name="Kyrpides N.C."/>
            <person name="Detter J.C."/>
            <person name="Copeland A."/>
            <person name="Lu M."/>
            <person name="Bruce D."/>
            <person name="Detter C."/>
            <person name="Tapia R."/>
            <person name="Han S."/>
            <person name="Land M.L."/>
            <person name="Ivanova N."/>
            <person name="Mikhailova N."/>
            <person name="Johnston A.W."/>
            <person name="Sanchez-Amat A."/>
        </authorList>
    </citation>
    <scope>NUCLEOTIDE SEQUENCE [LARGE SCALE GENOMIC DNA]</scope>
    <source>
        <strain evidence="3">CECT 7376 / NCIMB 14433 / IVIA-Po-181</strain>
    </source>
</reference>
<dbReference type="InterPro" id="IPR004360">
    <property type="entry name" value="Glyas_Fos-R_dOase_dom"/>
</dbReference>
<dbReference type="eggNOG" id="COG0346">
    <property type="taxonomic scope" value="Bacteria"/>
</dbReference>
<proteinExistence type="predicted"/>
<accession>F6CW79</accession>
<evidence type="ECO:0000313" key="2">
    <source>
        <dbReference type="EMBL" id="AEF55440.1"/>
    </source>
</evidence>
<dbReference type="Proteomes" id="UP000009230">
    <property type="component" value="Chromosome"/>
</dbReference>
<sequence>MNLEMRQKILSVCQEKIRQKGEKVQVSFYAFFANKNDQPEALMSVARWWIEEHQLNHFEKATKIYAMVKAYDDKGLESFVKGFNHLTLAVKDITRSLDFYVNQLGFRAEVRWAKGAYLSYGSAWLCLSLCLDKKEEVSEHYTHYAFNIDAASLAEMRNNPALDIWQTNQSEGDSLYVRDPDGHQLEFHLGSLSSRLASLKETPYQDLEWLSCHKKA</sequence>
<dbReference type="RefSeq" id="WP_013796913.1">
    <property type="nucleotide sequence ID" value="NC_015559.1"/>
</dbReference>
<dbReference type="Pfam" id="PF20110">
    <property type="entry name" value="DUF6500"/>
    <property type="match status" value="1"/>
</dbReference>
<name>F6CW79_MARPP</name>
<protein>
    <submittedName>
        <fullName evidence="2">Glyoxalase/bleomycin resistance protein/dioxygenase</fullName>
    </submittedName>
</protein>
<dbReference type="InterPro" id="IPR045448">
    <property type="entry name" value="DUF6500"/>
</dbReference>
<gene>
    <name evidence="2" type="ordered locus">Mar181_2406</name>
</gene>
<keyword evidence="3" id="KW-1185">Reference proteome</keyword>
<dbReference type="InterPro" id="IPR037523">
    <property type="entry name" value="VOC_core"/>
</dbReference>
<dbReference type="STRING" id="491952.Mar181_2406"/>
<dbReference type="AlphaFoldDB" id="F6CW79"/>
<organism evidence="2 3">
    <name type="scientific">Marinomonas posidonica (strain CECT 7376 / NCIMB 14433 / IVIA-Po-181)</name>
    <dbReference type="NCBI Taxonomy" id="491952"/>
    <lineage>
        <taxon>Bacteria</taxon>
        <taxon>Pseudomonadati</taxon>
        <taxon>Pseudomonadota</taxon>
        <taxon>Gammaproteobacteria</taxon>
        <taxon>Oceanospirillales</taxon>
        <taxon>Oceanospirillaceae</taxon>
        <taxon>Marinomonas</taxon>
    </lineage>
</organism>
<evidence type="ECO:0000259" key="1">
    <source>
        <dbReference type="PROSITE" id="PS51819"/>
    </source>
</evidence>
<feature type="domain" description="VOC" evidence="1">
    <location>
        <begin position="82"/>
        <end position="190"/>
    </location>
</feature>
<dbReference type="SUPFAM" id="SSF54593">
    <property type="entry name" value="Glyoxalase/Bleomycin resistance protein/Dihydroxybiphenyl dioxygenase"/>
    <property type="match status" value="1"/>
</dbReference>